<keyword evidence="1" id="KW-0418">Kinase</keyword>
<reference evidence="1 2" key="1">
    <citation type="journal article" date="2023" name="Science">
        <title>Complex scaffold remodeling in plant triterpene biosynthesis.</title>
        <authorList>
            <person name="De La Pena R."/>
            <person name="Hodgson H."/>
            <person name="Liu J.C."/>
            <person name="Stephenson M.J."/>
            <person name="Martin A.C."/>
            <person name="Owen C."/>
            <person name="Harkess A."/>
            <person name="Leebens-Mack J."/>
            <person name="Jimenez L.E."/>
            <person name="Osbourn A."/>
            <person name="Sattely E.S."/>
        </authorList>
    </citation>
    <scope>NUCLEOTIDE SEQUENCE [LARGE SCALE GENOMIC DNA]</scope>
    <source>
        <strain evidence="2">cv. JPN11</strain>
        <tissue evidence="1">Leaf</tissue>
    </source>
</reference>
<dbReference type="Proteomes" id="UP001164539">
    <property type="component" value="Chromosome 1"/>
</dbReference>
<evidence type="ECO:0000313" key="2">
    <source>
        <dbReference type="Proteomes" id="UP001164539"/>
    </source>
</evidence>
<protein>
    <submittedName>
        <fullName evidence="1">Kinase family protein</fullName>
    </submittedName>
</protein>
<keyword evidence="2" id="KW-1185">Reference proteome</keyword>
<proteinExistence type="predicted"/>
<sequence>MEQYEILEQIGKGSFGSALLVRHRHERKKYVLKKIRLARQTDRARRSAHQEMELISKVQNPFIVEYKDSWVERGCYVCIIIGYCEGGDMAEAIKRVNGVHFPEEKLCKWLVQLLMALDYLHANHILHRDVKCSNIFLTKDQDIRLGDFGLAKMLTSDDLASSVVGTPSYMCPELLADIPYGSKSDIWSLGCCIYEMSAQRPAFKAFDMQALINKINKSIVAPLPTLYSGAFRGLVKSMLRKNPELRPSAAELLTHPHLQPHVLRIHLKLNSPRRNTFPLQWSDSNFIKKTRFMEPEAISIHTDREKRRSFGNDRALNPSASETEQDSPPSTQREWEFGTYLNEKVRDLSVGIVHEEIDIDKSTLTKLGNTGKTPRLTPAKVSATPRSQTTPSKIPHVGSKRDSLPVSHTPGAKSSHSARRASLPLTTRTRALETPYKANVCSMKSPDVSVNAPRIDKIAEFPLASSEDPFFPIHRTSSTSANCSSSSPNSVDSSITKDKCTIQVVDRTTTRPNFVEASHGVKQNGSESSDHDPTTGFSSRPSFESHHRRFDTSSYQQRAEALEGLLEFSARLLQQERFEELGVLLKPFGPEKVSPRETAIWLAKSFKETTV</sequence>
<organism evidence="1 2">
    <name type="scientific">Melia azedarach</name>
    <name type="common">Chinaberry tree</name>
    <dbReference type="NCBI Taxonomy" id="155640"/>
    <lineage>
        <taxon>Eukaryota</taxon>
        <taxon>Viridiplantae</taxon>
        <taxon>Streptophyta</taxon>
        <taxon>Embryophyta</taxon>
        <taxon>Tracheophyta</taxon>
        <taxon>Spermatophyta</taxon>
        <taxon>Magnoliopsida</taxon>
        <taxon>eudicotyledons</taxon>
        <taxon>Gunneridae</taxon>
        <taxon>Pentapetalae</taxon>
        <taxon>rosids</taxon>
        <taxon>malvids</taxon>
        <taxon>Sapindales</taxon>
        <taxon>Meliaceae</taxon>
        <taxon>Melia</taxon>
    </lineage>
</organism>
<evidence type="ECO:0000313" key="1">
    <source>
        <dbReference type="EMBL" id="KAJ4727422.1"/>
    </source>
</evidence>
<keyword evidence="1" id="KW-0808">Transferase</keyword>
<dbReference type="EMBL" id="CM051394">
    <property type="protein sequence ID" value="KAJ4727422.1"/>
    <property type="molecule type" value="Genomic_DNA"/>
</dbReference>
<accession>A0ACC1YVE8</accession>
<comment type="caution">
    <text evidence="1">The sequence shown here is derived from an EMBL/GenBank/DDBJ whole genome shotgun (WGS) entry which is preliminary data.</text>
</comment>
<gene>
    <name evidence="1" type="ORF">OWV82_000525</name>
</gene>
<name>A0ACC1YVE8_MELAZ</name>